<feature type="region of interest" description="Disordered" evidence="1">
    <location>
        <begin position="79"/>
        <end position="112"/>
    </location>
</feature>
<evidence type="ECO:0000313" key="3">
    <source>
        <dbReference type="EMBL" id="OKP09211.1"/>
    </source>
</evidence>
<feature type="compositionally biased region" description="Low complexity" evidence="1">
    <location>
        <begin position="80"/>
        <end position="89"/>
    </location>
</feature>
<dbReference type="SUPFAM" id="SSF52113">
    <property type="entry name" value="BRCT domain"/>
    <property type="match status" value="1"/>
</dbReference>
<dbReference type="STRING" id="1316194.A0A1Q5U9R8"/>
<name>A0A1Q5U9R8_9EURO</name>
<protein>
    <recommendedName>
        <fullName evidence="2">BRCT domain-containing protein</fullName>
    </recommendedName>
</protein>
<evidence type="ECO:0000259" key="2">
    <source>
        <dbReference type="PROSITE" id="PS50172"/>
    </source>
</evidence>
<comment type="caution">
    <text evidence="3">The sequence shown here is derived from an EMBL/GenBank/DDBJ whole genome shotgun (WGS) entry which is preliminary data.</text>
</comment>
<feature type="domain" description="BRCT" evidence="2">
    <location>
        <begin position="1"/>
        <end position="70"/>
    </location>
</feature>
<dbReference type="Pfam" id="PF00533">
    <property type="entry name" value="BRCT"/>
    <property type="match status" value="1"/>
</dbReference>
<keyword evidence="4" id="KW-1185">Reference proteome</keyword>
<gene>
    <name evidence="3" type="ORF">PENSUB_5419</name>
</gene>
<dbReference type="PROSITE" id="PS50172">
    <property type="entry name" value="BRCT"/>
    <property type="match status" value="1"/>
</dbReference>
<dbReference type="InterPro" id="IPR001357">
    <property type="entry name" value="BRCT_dom"/>
</dbReference>
<dbReference type="EMBL" id="MNBE01000557">
    <property type="protein sequence ID" value="OKP09211.1"/>
    <property type="molecule type" value="Genomic_DNA"/>
</dbReference>
<accession>A0A1Q5U9R8</accession>
<organism evidence="3 4">
    <name type="scientific">Penicillium subrubescens</name>
    <dbReference type="NCBI Taxonomy" id="1316194"/>
    <lineage>
        <taxon>Eukaryota</taxon>
        <taxon>Fungi</taxon>
        <taxon>Dikarya</taxon>
        <taxon>Ascomycota</taxon>
        <taxon>Pezizomycotina</taxon>
        <taxon>Eurotiomycetes</taxon>
        <taxon>Eurotiomycetidae</taxon>
        <taxon>Eurotiales</taxon>
        <taxon>Aspergillaceae</taxon>
        <taxon>Penicillium</taxon>
    </lineage>
</organism>
<dbReference type="AlphaFoldDB" id="A0A1Q5U9R8"/>
<evidence type="ECO:0000313" key="4">
    <source>
        <dbReference type="Proteomes" id="UP000186955"/>
    </source>
</evidence>
<dbReference type="InterPro" id="IPR036420">
    <property type="entry name" value="BRCT_dom_sf"/>
</dbReference>
<dbReference type="CDD" id="cd00027">
    <property type="entry name" value="BRCT"/>
    <property type="match status" value="1"/>
</dbReference>
<dbReference type="Gene3D" id="3.40.50.10190">
    <property type="entry name" value="BRCT domain"/>
    <property type="match status" value="1"/>
</dbReference>
<sequence>MVEKCGAEFEKMNISKCTHLITTPGCYHSEEAPSKISEAQKKSNCDIVSIDWLLASVKQKKPLNTKGFLISALGGKRLVSTSTSTTPKSSPKRKLSSDESDDHSRRTKSTTARVLANLGKLSAMVDKASQTNDTKNLAVWINDSDRIWDATLVETISTLNNPTNPKMTSAKIIRIQLVVDIQTNKYDTCIRETTLTRQHPQGPSNPTCVTRTVDSKGDGHLSRAITEFETAFERLTGLTWSARLARPKESKAIFIPFENRDAQIKVGSTVADVLCNL</sequence>
<evidence type="ECO:0000256" key="1">
    <source>
        <dbReference type="SAM" id="MobiDB-lite"/>
    </source>
</evidence>
<reference evidence="3 4" key="1">
    <citation type="submission" date="2016-10" db="EMBL/GenBank/DDBJ databases">
        <title>Genome sequence of the ascomycete fungus Penicillium subrubescens.</title>
        <authorList>
            <person name="De Vries R.P."/>
            <person name="Peng M."/>
            <person name="Dilokpimol A."/>
            <person name="Hilden K."/>
            <person name="Makela M.R."/>
            <person name="Grigoriev I."/>
            <person name="Riley R."/>
            <person name="Granchi Z."/>
        </authorList>
    </citation>
    <scope>NUCLEOTIDE SEQUENCE [LARGE SCALE GENOMIC DNA]</scope>
    <source>
        <strain evidence="3 4">CBS 132785</strain>
    </source>
</reference>
<proteinExistence type="predicted"/>
<dbReference type="Proteomes" id="UP000186955">
    <property type="component" value="Unassembled WGS sequence"/>
</dbReference>